<proteinExistence type="predicted"/>
<feature type="region of interest" description="Disordered" evidence="1">
    <location>
        <begin position="1"/>
        <end position="23"/>
    </location>
</feature>
<evidence type="ECO:0000313" key="3">
    <source>
        <dbReference type="Proteomes" id="UP000523000"/>
    </source>
</evidence>
<evidence type="ECO:0000256" key="1">
    <source>
        <dbReference type="SAM" id="MobiDB-lite"/>
    </source>
</evidence>
<accession>A0A839QTN3</accession>
<feature type="compositionally biased region" description="Pro residues" evidence="1">
    <location>
        <begin position="1"/>
        <end position="12"/>
    </location>
</feature>
<evidence type="ECO:0000313" key="2">
    <source>
        <dbReference type="EMBL" id="MBB2995391.1"/>
    </source>
</evidence>
<dbReference type="RefSeq" id="WP_183510658.1">
    <property type="nucleotide sequence ID" value="NZ_BAABGK010000090.1"/>
</dbReference>
<dbReference type="Proteomes" id="UP000523000">
    <property type="component" value="Unassembled WGS sequence"/>
</dbReference>
<organism evidence="2 3">
    <name type="scientific">Paeniglutamicibacter cryotolerans</name>
    <dbReference type="NCBI Taxonomy" id="670079"/>
    <lineage>
        <taxon>Bacteria</taxon>
        <taxon>Bacillati</taxon>
        <taxon>Actinomycetota</taxon>
        <taxon>Actinomycetes</taxon>
        <taxon>Micrococcales</taxon>
        <taxon>Micrococcaceae</taxon>
        <taxon>Paeniglutamicibacter</taxon>
    </lineage>
</organism>
<name>A0A839QTN3_9MICC</name>
<sequence>MSPTHLPSPPANPSRSGLDGLDGLKHHSLEELSDYLDAGRTPADPAIDNSPGCQLTLSAMVRLRHLSQELLASNSDMAPTLDESWVQGVLSRISTEARAGRRIPLAHPDPVADLAITEGAVLGLIRAAESEVPGLIIGRVRLLGDVTLPSEPITIVIEASVVWGGSVPQVVRNLRQAVSRRLLAHTNLAISGIDVIVHDLHEPPVPSDVESEE</sequence>
<dbReference type="EMBL" id="JACHVS010000001">
    <property type="protein sequence ID" value="MBB2995391.1"/>
    <property type="molecule type" value="Genomic_DNA"/>
</dbReference>
<dbReference type="AlphaFoldDB" id="A0A839QTN3"/>
<comment type="caution">
    <text evidence="2">The sequence shown here is derived from an EMBL/GenBank/DDBJ whole genome shotgun (WGS) entry which is preliminary data.</text>
</comment>
<reference evidence="2 3" key="1">
    <citation type="submission" date="2020-08" db="EMBL/GenBank/DDBJ databases">
        <title>Sequencing the genomes of 1000 actinobacteria strains.</title>
        <authorList>
            <person name="Klenk H.-P."/>
        </authorList>
    </citation>
    <scope>NUCLEOTIDE SEQUENCE [LARGE SCALE GENOMIC DNA]</scope>
    <source>
        <strain evidence="2 3">DSM 22826</strain>
    </source>
</reference>
<gene>
    <name evidence="2" type="ORF">E9229_001582</name>
</gene>
<keyword evidence="3" id="KW-1185">Reference proteome</keyword>
<protein>
    <submittedName>
        <fullName evidence="2">Putative alkaline shock family protein YloU</fullName>
    </submittedName>
</protein>